<dbReference type="InterPro" id="IPR022591">
    <property type="entry name" value="TAF1_HAT_dom"/>
</dbReference>
<dbReference type="PROSITE" id="PS00633">
    <property type="entry name" value="BROMODOMAIN_1"/>
    <property type="match status" value="1"/>
</dbReference>
<dbReference type="SMART" id="SM00213">
    <property type="entry name" value="UBQ"/>
    <property type="match status" value="1"/>
</dbReference>
<dbReference type="GO" id="GO:0017025">
    <property type="term" value="F:TBP-class protein binding"/>
    <property type="evidence" value="ECO:0007669"/>
    <property type="project" value="InterPro"/>
</dbReference>
<dbReference type="SUPFAM" id="SSF47055">
    <property type="entry name" value="TAF(II)230 TBP-binding fragment"/>
    <property type="match status" value="1"/>
</dbReference>
<keyword evidence="5" id="KW-0804">Transcription</keyword>
<feature type="region of interest" description="Disordered" evidence="10">
    <location>
        <begin position="1431"/>
        <end position="1467"/>
    </location>
</feature>
<proteinExistence type="inferred from homology"/>
<dbReference type="GO" id="GO:0005669">
    <property type="term" value="C:transcription factor TFIID complex"/>
    <property type="evidence" value="ECO:0007669"/>
    <property type="project" value="InterPro"/>
</dbReference>
<evidence type="ECO:0000259" key="12">
    <source>
        <dbReference type="PROSITE" id="PS50053"/>
    </source>
</evidence>
<sequence>MPRCSQQRTRKQSSDRSDSEEGESLRERITREEEAVGSLAPRVSWDSEPEKRRSVHEHSGKEILYSSNGDALSEKKRKAREDKQVVVADRWNDGQENDEKWSKDDDDDDDEYEELGERNQLLGFMFGNVDNLGDLDADYLDEDAKEHLSALADKLGSSLTDIDLIKSSPAPSVSSEQDYDEKAEDAIDYEDIDEQYDGPEVEATTEEDLLLPRKEYLSSSSLLVSLDQKNSIFDEENYDEDEEIVKDNALVDDNIENGISTSSAIPPDNNLASAMSSEEDADTFELDDLEEQPASEQEKIGSRADTSLPVLCVEDGMVILRFSEMFGIHEAVRRPERKSHQKRPIERVRMLDVSDFVEEDEEVFLRSCSKDLIIAKNTHSTLVAFDDLVEEVSDIAHEKLDDTYLCAQPMKDITTNMLVGRTPVLTDLYPFDQHDWENNIIWGNSPEASHDCSDNCIAAEAEVETNYVTAESEGFWQRNAEAADKDPDLLKDPLLVESFGSRSFSIPRFNKACDVTCLPQSNGSELNSKRVLLSSTESVTDKRSEAVSKDGVLGRLNKLSSLNKEFLESSWLDHIIWDSDENIPKPKLILDLQDDQMLFEILDYTVSDQLSHAGAMIISRPQSSMEDSLDLHIQAITTAGRFNISNDKYYSNRKTSQQTKSHAKKRSVTYMKVMHSLPALKLQTMKPKLSNFILLYTETLQFCSKDIANFHRPKALWYPHYNEAAAKAQGVPCSQGPMKVVLMSLGGKAIKLNVNAEEMLLSVKLRASKKFDIKPTEKFKILYSGRELEDDMTLAAQGICPNSMLHLVCTRIHLWSKAQKMPGENRPLRPPGAFKKKSELSVKDGHIFLLEYCEERPLLLGNVGMGARFCTYYQKTSPGDQTASSLRNGNNGLGTLLPLDPADKSPFLGDIGQGCSQSCLETNMYRAPIFPHKLSSTDFLLVRSAKGMLSLRRIDKLYVVGQQEPHMEVMSPGTKNVQTYLVNRMIVHIYREFHAKERPGILPYIRADELSGQFPGLTDAFLRKRLKHCADLKKGSNGELLWVKKGDFRIPSEEELRRMVSPENVYSLVCSYESMQAGLYRLKQLGISRLTHPVGLSSAMNQLPDEAIALAAASHIERELQITSWNLTSNFVACTNQDRENIERLEITGVGDPSGRGLGFSYVRVTPKAPISSAISKKKAAAARGSSTVTGTDADLRRLSMDAAREILLKFNVLEEQIDKLTRWHRIALVRKLSSEQAAAGVKVDATTLNKFARGQRMSFLQLQQQTREKCQEIWDRQVQSLSAADGDENDSDSEANSDLDSFAGDLENLLDAEECEEEDDGNTDMREKADGVKGLKMRKCQPQSQTEEEIEDDKAEAAMIHRLLEDDGDEIKRKKKKSIGMDGGSDLVLEHADSKKTSTADSLFISKDTLKESKEVEKLHSKKKIFAKLKPKKGNEVSEDVSTGLVKRKGPAAKDGMKVVKEKKPSDKPVRESFVCGACGQLGHMRTNKNCPKYGEEPESSELESISAKPSHSDIATRFQAKTAGKKMTFKVSEGDAPETMEKGGLKMQGKVIPVKFKCGPSDKPSGKNLAEANSFKKQRTEVHAETKSSLKINKIIISNKVKAEDAHQEKLRPSVVIRPPVDTENDPPRKKIIIKQPKVTTAEPSKHEFDTEMDYDFRKTKKIAELSSFDRQRRPENQWFAEETSKRYQSFGKRSLEEVDKRRSKENIIEEKSRRRIEEEIAHEERQRRLESRRYEEEIRMEELRKAKKKKKKKKAKPDFRDEYLLESRPYKNDRRMPERDRAAKRRAIVESGQMEYVPLAKRRRGGEVELANILESIVENLKDKIEVSYLFLKPVTKKEAPDYLEIIDHPMDLSTIRGKVRNLEYKSREDFRHDVWQITFNAHLYNEGRNPTIPPLADDLLELCDDLLLQRHEELSEAEEAL</sequence>
<dbReference type="SUPFAM" id="SSF54236">
    <property type="entry name" value="Ubiquitin-like"/>
    <property type="match status" value="1"/>
</dbReference>
<evidence type="ECO:0000256" key="2">
    <source>
        <dbReference type="ARBA" id="ARBA00009064"/>
    </source>
</evidence>
<dbReference type="InterPro" id="IPR001487">
    <property type="entry name" value="Bromodomain"/>
</dbReference>
<dbReference type="Proteomes" id="UP000734854">
    <property type="component" value="Unassembled WGS sequence"/>
</dbReference>
<dbReference type="Gene3D" id="3.10.20.90">
    <property type="entry name" value="Phosphatidylinositol 3-kinase Catalytic Subunit, Chain A, domain 1"/>
    <property type="match status" value="1"/>
</dbReference>
<evidence type="ECO:0000256" key="4">
    <source>
        <dbReference type="ARBA" id="ARBA00023117"/>
    </source>
</evidence>
<evidence type="ECO:0000256" key="7">
    <source>
        <dbReference type="ARBA" id="ARBA00040102"/>
    </source>
</evidence>
<comment type="similarity">
    <text evidence="2">Belongs to the TAF1 family.</text>
</comment>
<dbReference type="Pfam" id="PF00439">
    <property type="entry name" value="Bromodomain"/>
    <property type="match status" value="1"/>
</dbReference>
<keyword evidence="9" id="KW-0175">Coiled coil</keyword>
<dbReference type="Pfam" id="PF09247">
    <property type="entry name" value="TBP-binding"/>
    <property type="match status" value="1"/>
</dbReference>
<organism evidence="13 14">
    <name type="scientific">Zingiber officinale</name>
    <name type="common">Ginger</name>
    <name type="synonym">Amomum zingiber</name>
    <dbReference type="NCBI Taxonomy" id="94328"/>
    <lineage>
        <taxon>Eukaryota</taxon>
        <taxon>Viridiplantae</taxon>
        <taxon>Streptophyta</taxon>
        <taxon>Embryophyta</taxon>
        <taxon>Tracheophyta</taxon>
        <taxon>Spermatophyta</taxon>
        <taxon>Magnoliopsida</taxon>
        <taxon>Liliopsida</taxon>
        <taxon>Zingiberales</taxon>
        <taxon>Zingiberaceae</taxon>
        <taxon>Zingiber</taxon>
    </lineage>
</organism>
<protein>
    <recommendedName>
        <fullName evidence="7">Transcription initiation factor TFIID subunit 1</fullName>
    </recommendedName>
</protein>
<feature type="compositionally biased region" description="Polar residues" evidence="10">
    <location>
        <begin position="257"/>
        <end position="276"/>
    </location>
</feature>
<dbReference type="PROSITE" id="PS50053">
    <property type="entry name" value="UBIQUITIN_2"/>
    <property type="match status" value="1"/>
</dbReference>
<dbReference type="SUPFAM" id="SSF47370">
    <property type="entry name" value="Bromodomain"/>
    <property type="match status" value="1"/>
</dbReference>
<feature type="domain" description="Bromo" evidence="11">
    <location>
        <begin position="1826"/>
        <end position="1896"/>
    </location>
</feature>
<dbReference type="Gene3D" id="1.10.1100.10">
    <property type="entry name" value="TAFII-230 TBP-binding domain"/>
    <property type="match status" value="1"/>
</dbReference>
<evidence type="ECO:0000256" key="10">
    <source>
        <dbReference type="SAM" id="MobiDB-lite"/>
    </source>
</evidence>
<reference evidence="13 14" key="1">
    <citation type="submission" date="2020-08" db="EMBL/GenBank/DDBJ databases">
        <title>Plant Genome Project.</title>
        <authorList>
            <person name="Zhang R.-G."/>
        </authorList>
    </citation>
    <scope>NUCLEOTIDE SEQUENCE [LARGE SCALE GENOMIC DNA]</scope>
    <source>
        <tissue evidence="13">Rhizome</tissue>
    </source>
</reference>
<feature type="region of interest" description="Disordered" evidence="10">
    <location>
        <begin position="1315"/>
        <end position="1350"/>
    </location>
</feature>
<dbReference type="SMART" id="SM00297">
    <property type="entry name" value="BROMO"/>
    <property type="match status" value="1"/>
</dbReference>
<keyword evidence="6" id="KW-0539">Nucleus</keyword>
<dbReference type="Gene3D" id="1.20.920.10">
    <property type="entry name" value="Bromodomain-like"/>
    <property type="match status" value="1"/>
</dbReference>
<dbReference type="GO" id="GO:0004402">
    <property type="term" value="F:histone acetyltransferase activity"/>
    <property type="evidence" value="ECO:0007669"/>
    <property type="project" value="InterPro"/>
</dbReference>
<dbReference type="FunFam" id="1.20.920.10:FF:000043">
    <property type="entry name" value="Transcription initiation factor TFIID subunit 1"/>
    <property type="match status" value="1"/>
</dbReference>
<dbReference type="InterPro" id="IPR000626">
    <property type="entry name" value="Ubiquitin-like_dom"/>
</dbReference>
<evidence type="ECO:0000313" key="14">
    <source>
        <dbReference type="Proteomes" id="UP000734854"/>
    </source>
</evidence>
<dbReference type="PROSITE" id="PS50014">
    <property type="entry name" value="BROMODOMAIN_2"/>
    <property type="match status" value="1"/>
</dbReference>
<feature type="compositionally biased region" description="Basic and acidic residues" evidence="10">
    <location>
        <begin position="48"/>
        <end position="61"/>
    </location>
</feature>
<dbReference type="GO" id="GO:0051123">
    <property type="term" value="P:RNA polymerase II preinitiation complex assembly"/>
    <property type="evidence" value="ECO:0007669"/>
    <property type="project" value="TreeGrafter"/>
</dbReference>
<feature type="region of interest" description="Disordered" evidence="10">
    <location>
        <begin position="1488"/>
        <end position="1515"/>
    </location>
</feature>
<dbReference type="InterPro" id="IPR036427">
    <property type="entry name" value="Bromodomain-like_sf"/>
</dbReference>
<dbReference type="PRINTS" id="PR00503">
    <property type="entry name" value="BROMODOMAIN"/>
</dbReference>
<comment type="subcellular location">
    <subcellularLocation>
        <location evidence="1">Nucleus</location>
    </subcellularLocation>
</comment>
<keyword evidence="3" id="KW-0805">Transcription regulation</keyword>
<dbReference type="InterPro" id="IPR009067">
    <property type="entry name" value="TAF_II_230-bd"/>
</dbReference>
<dbReference type="GO" id="GO:0016251">
    <property type="term" value="F:RNA polymerase II general transcription initiation factor activity"/>
    <property type="evidence" value="ECO:0007669"/>
    <property type="project" value="InterPro"/>
</dbReference>
<evidence type="ECO:0000313" key="13">
    <source>
        <dbReference type="EMBL" id="KAG6527098.1"/>
    </source>
</evidence>
<feature type="compositionally biased region" description="Basic and acidic residues" evidence="10">
    <location>
        <begin position="1324"/>
        <end position="1334"/>
    </location>
</feature>
<evidence type="ECO:0000256" key="1">
    <source>
        <dbReference type="ARBA" id="ARBA00004123"/>
    </source>
</evidence>
<dbReference type="InterPro" id="IPR040240">
    <property type="entry name" value="TAF1"/>
</dbReference>
<feature type="region of interest" description="Disordered" evidence="10">
    <location>
        <begin position="257"/>
        <end position="282"/>
    </location>
</feature>
<evidence type="ECO:0000256" key="8">
    <source>
        <dbReference type="PROSITE-ProRule" id="PRU00035"/>
    </source>
</evidence>
<dbReference type="PANTHER" id="PTHR13900">
    <property type="entry name" value="TRANSCRIPTION INITIATION FACTOR TFIID"/>
    <property type="match status" value="1"/>
</dbReference>
<dbReference type="CDD" id="cd04369">
    <property type="entry name" value="Bromodomain"/>
    <property type="match status" value="1"/>
</dbReference>
<feature type="domain" description="Ubiquitin-like" evidence="12">
    <location>
        <begin position="738"/>
        <end position="808"/>
    </location>
</feature>
<feature type="compositionally biased region" description="Acidic residues" evidence="10">
    <location>
        <begin position="104"/>
        <end position="114"/>
    </location>
</feature>
<evidence type="ECO:0000259" key="11">
    <source>
        <dbReference type="PROSITE" id="PS50014"/>
    </source>
</evidence>
<dbReference type="Pfam" id="PF12157">
    <property type="entry name" value="DUF3591"/>
    <property type="match status" value="1"/>
</dbReference>
<accession>A0A8J5HHB8</accession>
<comment type="caution">
    <text evidence="13">The sequence shown here is derived from an EMBL/GenBank/DDBJ whole genome shotgun (WGS) entry which is preliminary data.</text>
</comment>
<keyword evidence="14" id="KW-1185">Reference proteome</keyword>
<dbReference type="InterPro" id="IPR029071">
    <property type="entry name" value="Ubiquitin-like_domsf"/>
</dbReference>
<feature type="compositionally biased region" description="Basic and acidic residues" evidence="10">
    <location>
        <begin position="12"/>
        <end position="34"/>
    </location>
</feature>
<dbReference type="Pfam" id="PF00240">
    <property type="entry name" value="ubiquitin"/>
    <property type="match status" value="1"/>
</dbReference>
<evidence type="ECO:0000256" key="5">
    <source>
        <dbReference type="ARBA" id="ARBA00023163"/>
    </source>
</evidence>
<feature type="region of interest" description="Disordered" evidence="10">
    <location>
        <begin position="164"/>
        <end position="185"/>
    </location>
</feature>
<dbReference type="InterPro" id="IPR036741">
    <property type="entry name" value="TAFII-230_TBP-bd_sf"/>
</dbReference>
<feature type="compositionally biased region" description="Basic and acidic residues" evidence="10">
    <location>
        <begin position="1456"/>
        <end position="1467"/>
    </location>
</feature>
<dbReference type="EMBL" id="JACMSC010000003">
    <property type="protein sequence ID" value="KAG6527098.1"/>
    <property type="molecule type" value="Genomic_DNA"/>
</dbReference>
<evidence type="ECO:0000256" key="6">
    <source>
        <dbReference type="ARBA" id="ARBA00023242"/>
    </source>
</evidence>
<evidence type="ECO:0000256" key="3">
    <source>
        <dbReference type="ARBA" id="ARBA00023015"/>
    </source>
</evidence>
<feature type="region of interest" description="Disordered" evidence="10">
    <location>
        <begin position="1609"/>
        <end position="1634"/>
    </location>
</feature>
<gene>
    <name evidence="13" type="ORF">ZIOFF_009191</name>
</gene>
<feature type="compositionally biased region" description="Basic and acidic residues" evidence="10">
    <location>
        <begin position="79"/>
        <end position="103"/>
    </location>
</feature>
<feature type="region of interest" description="Disordered" evidence="10">
    <location>
        <begin position="1560"/>
        <end position="1588"/>
    </location>
</feature>
<evidence type="ECO:0000256" key="9">
    <source>
        <dbReference type="SAM" id="Coils"/>
    </source>
</evidence>
<feature type="coiled-coil region" evidence="9">
    <location>
        <begin position="1716"/>
        <end position="1756"/>
    </location>
</feature>
<keyword evidence="4 8" id="KW-0103">Bromodomain</keyword>
<name>A0A8J5HHB8_ZINOF</name>
<dbReference type="PANTHER" id="PTHR13900:SF0">
    <property type="entry name" value="TRANSCRIPTION INITIATION FACTOR TFIID SUBUNIT 1"/>
    <property type="match status" value="1"/>
</dbReference>
<dbReference type="InterPro" id="IPR018359">
    <property type="entry name" value="Bromodomain_CS"/>
</dbReference>
<feature type="region of interest" description="Disordered" evidence="10">
    <location>
        <begin position="1"/>
        <end position="116"/>
    </location>
</feature>